<dbReference type="GO" id="GO:0006325">
    <property type="term" value="P:chromatin organization"/>
    <property type="evidence" value="ECO:0007669"/>
    <property type="project" value="UniProtKB-KW"/>
</dbReference>
<dbReference type="InterPro" id="IPR019734">
    <property type="entry name" value="TPR_rpt"/>
</dbReference>
<reference evidence="20" key="3">
    <citation type="submission" date="2025-09" db="UniProtKB">
        <authorList>
            <consortium name="Ensembl"/>
        </authorList>
    </citation>
    <scope>IDENTIFICATION</scope>
</reference>
<dbReference type="PANTHER" id="PTHR46358:SF1">
    <property type="entry name" value="TONSOKU-LIKE PROTEIN"/>
    <property type="match status" value="1"/>
</dbReference>
<dbReference type="Pfam" id="PF13516">
    <property type="entry name" value="LRR_6"/>
    <property type="match status" value="2"/>
</dbReference>
<dbReference type="Ensembl" id="ENSSFOT00015062312.1">
    <property type="protein sequence ID" value="ENSSFOP00015041106.1"/>
    <property type="gene ID" value="ENSSFOG00015002326.2"/>
</dbReference>
<evidence type="ECO:0000256" key="10">
    <source>
        <dbReference type="ARBA" id="ARBA00022763"/>
    </source>
</evidence>
<evidence type="ECO:0000256" key="6">
    <source>
        <dbReference type="ARBA" id="ARBA00022454"/>
    </source>
</evidence>
<feature type="repeat" description="ANK" evidence="18">
    <location>
        <begin position="552"/>
        <end position="584"/>
    </location>
</feature>
<dbReference type="PRINTS" id="PR01415">
    <property type="entry name" value="ANKYRIN"/>
</dbReference>
<evidence type="ECO:0000256" key="18">
    <source>
        <dbReference type="PROSITE-ProRule" id="PRU00023"/>
    </source>
</evidence>
<dbReference type="SMART" id="SM00028">
    <property type="entry name" value="TPR"/>
    <property type="match status" value="7"/>
</dbReference>
<dbReference type="SMART" id="SM00248">
    <property type="entry name" value="ANK"/>
    <property type="match status" value="3"/>
</dbReference>
<dbReference type="GO" id="GO:0031297">
    <property type="term" value="P:replication fork processing"/>
    <property type="evidence" value="ECO:0007669"/>
    <property type="project" value="TreeGrafter"/>
</dbReference>
<dbReference type="Gene3D" id="1.25.40.20">
    <property type="entry name" value="Ankyrin repeat-containing domain"/>
    <property type="match status" value="1"/>
</dbReference>
<gene>
    <name evidence="20" type="primary">TONSL</name>
    <name evidence="20" type="synonym">tonsl</name>
</gene>
<evidence type="ECO:0000256" key="11">
    <source>
        <dbReference type="ARBA" id="ARBA00022803"/>
    </source>
</evidence>
<dbReference type="GeneTree" id="ENSGT00940000160188"/>
<comment type="similarity">
    <text evidence="4">Belongs to the Tonsoku family.</text>
</comment>
<evidence type="ECO:0000256" key="15">
    <source>
        <dbReference type="ARBA" id="ARBA00023242"/>
    </source>
</evidence>
<evidence type="ECO:0000313" key="21">
    <source>
        <dbReference type="Proteomes" id="UP000694397"/>
    </source>
</evidence>
<evidence type="ECO:0000313" key="20">
    <source>
        <dbReference type="Ensembl" id="ENSSFOP00015041106.1"/>
    </source>
</evidence>
<keyword evidence="11" id="KW-0802">TPR repeat</keyword>
<keyword evidence="13 18" id="KW-0040">ANK repeat</keyword>
<dbReference type="Gene3D" id="1.25.40.10">
    <property type="entry name" value="Tetratricopeptide repeat domain"/>
    <property type="match status" value="2"/>
</dbReference>
<dbReference type="InterPro" id="IPR002110">
    <property type="entry name" value="Ankyrin_rpt"/>
</dbReference>
<dbReference type="SMART" id="SM00368">
    <property type="entry name" value="LRR_RI"/>
    <property type="match status" value="4"/>
</dbReference>
<evidence type="ECO:0000256" key="7">
    <source>
        <dbReference type="ARBA" id="ARBA00022490"/>
    </source>
</evidence>
<dbReference type="SUPFAM" id="SSF52047">
    <property type="entry name" value="RNI-like"/>
    <property type="match status" value="1"/>
</dbReference>
<keyword evidence="7" id="KW-0963">Cytoplasm</keyword>
<dbReference type="GO" id="GO:0043596">
    <property type="term" value="C:nuclear replication fork"/>
    <property type="evidence" value="ECO:0007669"/>
    <property type="project" value="TreeGrafter"/>
</dbReference>
<evidence type="ECO:0000256" key="5">
    <source>
        <dbReference type="ARBA" id="ARBA00017829"/>
    </source>
</evidence>
<sequence length="1375" mass="150880">MNPCWREMKQLQKAKLKAQSSSNLKEEASLCNQLGEVLARSGDYEAAIEEHRQELALSEVLRDVIGSAVANRKIGECYAELGNIEAALKQRHLDLARSVGDAAEEQRALATIGRTFLFRYESDQSQESLRQAENAFKKSLAIVDERLEGAVPARELSEMRARLFLNLGFVCDGLKEPQRCSDFIRRSIFIAERNHLVEDLYRANFNLGSIHFRNGQHSRAVRCLEQAKECARKMKDKFAESECYSSIGQVLLSLGDFVAARRSLKKAFILGSQQAADREVVKRALKHAIRGCQLEQAVAELGEGHLQEAVGLAEQLGDLYCKVGCYSKALEAYNSQLSSAVTLGKPARELAVIHVSLAATYTDLRLYHKAVEHYREELALREGNSKEECESWLNVAACMEDGGKSAEEVDGCYTSALRCAETAGLLALQRRVLKAWLSAQRRLGSTQCDVTEARLQELGAVQGGDGGESDVEEENQEENSEPLEDSDIPLSDSDEDLEEYEKLVPGRRKTARWNKRNEKGETCLHRACIEGNVKQVQYLLEQGHPLNPRDYCGWTPLHEACNHGHHEIVALLLDRGANINDPGGPLCEGVTPLHDALSCGHFQVARLLVERGASVTLRNSKGEMPLDCLRSWLRMYNRELDQETQQESAQTERLLKKAASCTGFAALPATKPFDSLQDSQLFDAENSEPLVSTGERLGTFDTSLPSFLNASPHQDSSSSDQSDSDDPISPLRPVRPRLRFPQPPSPPAPVPTQDPCATAFHQAAPPPVCGSEDYQRTIRSLGSAKSRLLTQDLSEPEFTSTPAVSANSRSALVPEDEYLEDDWLEDDLGEVQPKKRRRVSVEHDRRREKSSASSVRSEVFLLLPSVGSSVPTGGRSLEKGSQKSRQVKMTQLSGMVLLGRREVGCSASTAIPAPIRMRVRVQDNVFLIPVPHSEADSCTVSWLCEQAAQRYYQACGLLPRLSLQKEGALLSPHDLLLAVLQTNEEVLAEVTSWDLPPLPERYRKACQSLSVAENRLVSRLCEAQDGSPSVSVCGLSLPPAGLRSLLRALKLQPGLTELRLSGNRLRDDLMPELISAVSTMPRLRLLDVSANCITGEGLKKAAAKLEDLGQSCLEELDLSANPLGDSLSQPLSSLLSCCPLLSSLSLQACGLSGRFLQQHRLLLASALSGEGHLRSVCLSHNPLGSTGLELVLKSLPLQCLTHLYLSAVFAANGLTDSDISCLSRCVSGPRLHSVFSDVCVHVCLHAFVCVHTFLGFDPMLPHFYVTRCLVLSRSLTSLDLSGNPGVTTAGLGSLVAALQETRRPLTLLNLQGCAVGGPWDGVDMDSLSCSVRDLRLCSQRLNKLDQRTVLQSWRGREATVLSRSAKCFVRVSSLP</sequence>
<dbReference type="PROSITE" id="PS50297">
    <property type="entry name" value="ANK_REP_REGION"/>
    <property type="match status" value="3"/>
</dbReference>
<feature type="region of interest" description="Disordered" evidence="19">
    <location>
        <begin position="702"/>
        <end position="774"/>
    </location>
</feature>
<evidence type="ECO:0000256" key="17">
    <source>
        <dbReference type="ARBA" id="ARBA00033240"/>
    </source>
</evidence>
<evidence type="ECO:0000256" key="19">
    <source>
        <dbReference type="SAM" id="MobiDB-lite"/>
    </source>
</evidence>
<evidence type="ECO:0000256" key="8">
    <source>
        <dbReference type="ARBA" id="ARBA00022614"/>
    </source>
</evidence>
<feature type="repeat" description="ANK" evidence="18">
    <location>
        <begin position="519"/>
        <end position="551"/>
    </location>
</feature>
<dbReference type="GO" id="GO:0000724">
    <property type="term" value="P:double-strand break repair via homologous recombination"/>
    <property type="evidence" value="ECO:0007669"/>
    <property type="project" value="TreeGrafter"/>
</dbReference>
<comment type="subcellular location">
    <subcellularLocation>
        <location evidence="2">Chromosome</location>
    </subcellularLocation>
    <subcellularLocation>
        <location evidence="3">Cytoplasm</location>
    </subcellularLocation>
    <subcellularLocation>
        <location evidence="1">Nucleus</location>
    </subcellularLocation>
</comment>
<dbReference type="Pfam" id="PF13424">
    <property type="entry name" value="TPR_12"/>
    <property type="match status" value="1"/>
</dbReference>
<dbReference type="Pfam" id="PF13857">
    <property type="entry name" value="Ank_5"/>
    <property type="match status" value="1"/>
</dbReference>
<evidence type="ECO:0000256" key="12">
    <source>
        <dbReference type="ARBA" id="ARBA00022853"/>
    </source>
</evidence>
<keyword evidence="12" id="KW-0156">Chromatin regulator</keyword>
<dbReference type="InterPro" id="IPR011990">
    <property type="entry name" value="TPR-like_helical_dom_sf"/>
</dbReference>
<name>A0A8C9VBV9_SCLFO</name>
<dbReference type="Gene3D" id="3.80.10.10">
    <property type="entry name" value="Ribonuclease Inhibitor"/>
    <property type="match status" value="1"/>
</dbReference>
<evidence type="ECO:0000256" key="14">
    <source>
        <dbReference type="ARBA" id="ARBA00023204"/>
    </source>
</evidence>
<evidence type="ECO:0000256" key="13">
    <source>
        <dbReference type="ARBA" id="ARBA00023043"/>
    </source>
</evidence>
<feature type="compositionally biased region" description="Acidic residues" evidence="19">
    <location>
        <begin position="467"/>
        <end position="496"/>
    </location>
</feature>
<feature type="region of interest" description="Disordered" evidence="19">
    <location>
        <begin position="460"/>
        <end position="496"/>
    </location>
</feature>
<reference evidence="20" key="2">
    <citation type="submission" date="2025-08" db="UniProtKB">
        <authorList>
            <consortium name="Ensembl"/>
        </authorList>
    </citation>
    <scope>IDENTIFICATION</scope>
</reference>
<keyword evidence="14" id="KW-0234">DNA repair</keyword>
<evidence type="ECO:0000256" key="9">
    <source>
        <dbReference type="ARBA" id="ARBA00022737"/>
    </source>
</evidence>
<feature type="compositionally biased region" description="Low complexity" evidence="19">
    <location>
        <begin position="714"/>
        <end position="732"/>
    </location>
</feature>
<dbReference type="InterPro" id="IPR032675">
    <property type="entry name" value="LRR_dom_sf"/>
</dbReference>
<organism evidence="20 21">
    <name type="scientific">Scleropages formosus</name>
    <name type="common">Asian bonytongue</name>
    <name type="synonym">Osteoglossum formosum</name>
    <dbReference type="NCBI Taxonomy" id="113540"/>
    <lineage>
        <taxon>Eukaryota</taxon>
        <taxon>Metazoa</taxon>
        <taxon>Chordata</taxon>
        <taxon>Craniata</taxon>
        <taxon>Vertebrata</taxon>
        <taxon>Euteleostomi</taxon>
        <taxon>Actinopterygii</taxon>
        <taxon>Neopterygii</taxon>
        <taxon>Teleostei</taxon>
        <taxon>Osteoglossocephala</taxon>
        <taxon>Osteoglossomorpha</taxon>
        <taxon>Osteoglossiformes</taxon>
        <taxon>Osteoglossidae</taxon>
        <taxon>Scleropages</taxon>
    </lineage>
</organism>
<proteinExistence type="inferred from homology"/>
<evidence type="ECO:0000256" key="16">
    <source>
        <dbReference type="ARBA" id="ARBA00030801"/>
    </source>
</evidence>
<feature type="compositionally biased region" description="Polar residues" evidence="19">
    <location>
        <begin position="702"/>
        <end position="713"/>
    </location>
</feature>
<keyword evidence="6" id="KW-0158">Chromosome</keyword>
<reference evidence="20 21" key="1">
    <citation type="submission" date="2019-04" db="EMBL/GenBank/DDBJ databases">
        <authorList>
            <consortium name="Wellcome Sanger Institute Data Sharing"/>
        </authorList>
    </citation>
    <scope>NUCLEOTIDE SEQUENCE [LARGE SCALE GENOMIC DNA]</scope>
</reference>
<dbReference type="PROSITE" id="PS50088">
    <property type="entry name" value="ANK_REPEAT"/>
    <property type="match status" value="3"/>
</dbReference>
<feature type="repeat" description="ANK" evidence="18">
    <location>
        <begin position="588"/>
        <end position="620"/>
    </location>
</feature>
<protein>
    <recommendedName>
        <fullName evidence="5">Tonsoku-like protein</fullName>
    </recommendedName>
    <alternativeName>
        <fullName evidence="17">NF-kappa-B inhibitor-like protein 2</fullName>
    </alternativeName>
    <alternativeName>
        <fullName evidence="16">Nuclear factor of kappa light polypeptide gene enhancer in B-cells inhibitor-like 2</fullName>
    </alternativeName>
</protein>
<dbReference type="Proteomes" id="UP000694397">
    <property type="component" value="Chromosome 15"/>
</dbReference>
<evidence type="ECO:0000256" key="3">
    <source>
        <dbReference type="ARBA" id="ARBA00004496"/>
    </source>
</evidence>
<keyword evidence="21" id="KW-1185">Reference proteome</keyword>
<evidence type="ECO:0000256" key="2">
    <source>
        <dbReference type="ARBA" id="ARBA00004286"/>
    </source>
</evidence>
<keyword evidence="15" id="KW-0539">Nucleus</keyword>
<keyword evidence="10" id="KW-0227">DNA damage</keyword>
<accession>A0A8C9VBV9</accession>
<dbReference type="InterPro" id="IPR001611">
    <property type="entry name" value="Leu-rich_rpt"/>
</dbReference>
<feature type="compositionally biased region" description="Pro residues" evidence="19">
    <location>
        <begin position="741"/>
        <end position="752"/>
    </location>
</feature>
<dbReference type="Pfam" id="PF12796">
    <property type="entry name" value="Ank_2"/>
    <property type="match status" value="1"/>
</dbReference>
<dbReference type="InterPro" id="IPR036770">
    <property type="entry name" value="Ankyrin_rpt-contain_sf"/>
</dbReference>
<keyword evidence="9" id="KW-0677">Repeat</keyword>
<dbReference type="PANTHER" id="PTHR46358">
    <property type="entry name" value="TONSOKU-LIKE PROTEIN"/>
    <property type="match status" value="1"/>
</dbReference>
<dbReference type="FunFam" id="1.25.40.20:FF:000151">
    <property type="entry name" value="Tonsoku like, DNA repair protein"/>
    <property type="match status" value="1"/>
</dbReference>
<dbReference type="SUPFAM" id="SSF48403">
    <property type="entry name" value="Ankyrin repeat"/>
    <property type="match status" value="1"/>
</dbReference>
<evidence type="ECO:0000256" key="4">
    <source>
        <dbReference type="ARBA" id="ARBA00010999"/>
    </source>
</evidence>
<keyword evidence="8" id="KW-0433">Leucine-rich repeat</keyword>
<dbReference type="SUPFAM" id="SSF48452">
    <property type="entry name" value="TPR-like"/>
    <property type="match status" value="3"/>
</dbReference>
<evidence type="ECO:0000256" key="1">
    <source>
        <dbReference type="ARBA" id="ARBA00004123"/>
    </source>
</evidence>
<dbReference type="InterPro" id="IPR052311">
    <property type="entry name" value="MMS22L-TONSL_complex_comp"/>
</dbReference>
<dbReference type="GO" id="GO:0005737">
    <property type="term" value="C:cytoplasm"/>
    <property type="evidence" value="ECO:0007669"/>
    <property type="project" value="UniProtKB-SubCell"/>
</dbReference>